<keyword evidence="2" id="KW-0732">Signal</keyword>
<comment type="caution">
    <text evidence="3">The sequence shown here is derived from an EMBL/GenBank/DDBJ whole genome shotgun (WGS) entry which is preliminary data.</text>
</comment>
<feature type="region of interest" description="Disordered" evidence="1">
    <location>
        <begin position="61"/>
        <end position="86"/>
    </location>
</feature>
<accession>A0AAD6TVN2</accession>
<evidence type="ECO:0000256" key="1">
    <source>
        <dbReference type="SAM" id="MobiDB-lite"/>
    </source>
</evidence>
<proteinExistence type="predicted"/>
<dbReference type="Proteomes" id="UP001222325">
    <property type="component" value="Unassembled WGS sequence"/>
</dbReference>
<gene>
    <name evidence="3" type="ORF">B0H15DRAFT_1004192</name>
</gene>
<organism evidence="3 4">
    <name type="scientific">Mycena belliarum</name>
    <dbReference type="NCBI Taxonomy" id="1033014"/>
    <lineage>
        <taxon>Eukaryota</taxon>
        <taxon>Fungi</taxon>
        <taxon>Dikarya</taxon>
        <taxon>Basidiomycota</taxon>
        <taxon>Agaricomycotina</taxon>
        <taxon>Agaricomycetes</taxon>
        <taxon>Agaricomycetidae</taxon>
        <taxon>Agaricales</taxon>
        <taxon>Marasmiineae</taxon>
        <taxon>Mycenaceae</taxon>
        <taxon>Mycena</taxon>
    </lineage>
</organism>
<evidence type="ECO:0000313" key="3">
    <source>
        <dbReference type="EMBL" id="KAJ7076997.1"/>
    </source>
</evidence>
<protein>
    <submittedName>
        <fullName evidence="3">Uncharacterized protein</fullName>
    </submittedName>
</protein>
<dbReference type="EMBL" id="JARJCN010000076">
    <property type="protein sequence ID" value="KAJ7076997.1"/>
    <property type="molecule type" value="Genomic_DNA"/>
</dbReference>
<evidence type="ECO:0000256" key="2">
    <source>
        <dbReference type="SAM" id="SignalP"/>
    </source>
</evidence>
<feature type="chain" id="PRO_5041933560" evidence="2">
    <location>
        <begin position="20"/>
        <end position="130"/>
    </location>
</feature>
<sequence>MKSFFTTAALLAFVTLATASPSVPRAVTTPITTDSPAPTGAGGFAVMGVYTTCMEVTFAGSPTASGETEAPTATAAGKKDKRVETAPVTASFTEPIKAPQGTGSAVFSTCLVFIPSGEATGAAPAGPTGN</sequence>
<keyword evidence="4" id="KW-1185">Reference proteome</keyword>
<reference evidence="3" key="1">
    <citation type="submission" date="2023-03" db="EMBL/GenBank/DDBJ databases">
        <title>Massive genome expansion in bonnet fungi (Mycena s.s.) driven by repeated elements and novel gene families across ecological guilds.</title>
        <authorList>
            <consortium name="Lawrence Berkeley National Laboratory"/>
            <person name="Harder C.B."/>
            <person name="Miyauchi S."/>
            <person name="Viragh M."/>
            <person name="Kuo A."/>
            <person name="Thoen E."/>
            <person name="Andreopoulos B."/>
            <person name="Lu D."/>
            <person name="Skrede I."/>
            <person name="Drula E."/>
            <person name="Henrissat B."/>
            <person name="Morin E."/>
            <person name="Kohler A."/>
            <person name="Barry K."/>
            <person name="LaButti K."/>
            <person name="Morin E."/>
            <person name="Salamov A."/>
            <person name="Lipzen A."/>
            <person name="Mereny Z."/>
            <person name="Hegedus B."/>
            <person name="Baldrian P."/>
            <person name="Stursova M."/>
            <person name="Weitz H."/>
            <person name="Taylor A."/>
            <person name="Grigoriev I.V."/>
            <person name="Nagy L.G."/>
            <person name="Martin F."/>
            <person name="Kauserud H."/>
        </authorList>
    </citation>
    <scope>NUCLEOTIDE SEQUENCE</scope>
    <source>
        <strain evidence="3">CBHHK173m</strain>
    </source>
</reference>
<feature type="compositionally biased region" description="Low complexity" evidence="1">
    <location>
        <begin position="62"/>
        <end position="76"/>
    </location>
</feature>
<name>A0AAD6TVN2_9AGAR</name>
<feature type="signal peptide" evidence="2">
    <location>
        <begin position="1"/>
        <end position="19"/>
    </location>
</feature>
<dbReference type="AlphaFoldDB" id="A0AAD6TVN2"/>
<evidence type="ECO:0000313" key="4">
    <source>
        <dbReference type="Proteomes" id="UP001222325"/>
    </source>
</evidence>